<accession>A0ABD3HI44</accession>
<evidence type="ECO:0000313" key="3">
    <source>
        <dbReference type="Proteomes" id="UP001633002"/>
    </source>
</evidence>
<name>A0ABD3HI44_9MARC</name>
<comment type="caution">
    <text evidence="2">The sequence shown here is derived from an EMBL/GenBank/DDBJ whole genome shotgun (WGS) entry which is preliminary data.</text>
</comment>
<organism evidence="2 3">
    <name type="scientific">Riccia sorocarpa</name>
    <dbReference type="NCBI Taxonomy" id="122646"/>
    <lineage>
        <taxon>Eukaryota</taxon>
        <taxon>Viridiplantae</taxon>
        <taxon>Streptophyta</taxon>
        <taxon>Embryophyta</taxon>
        <taxon>Marchantiophyta</taxon>
        <taxon>Marchantiopsida</taxon>
        <taxon>Marchantiidae</taxon>
        <taxon>Marchantiales</taxon>
        <taxon>Ricciaceae</taxon>
        <taxon>Riccia</taxon>
    </lineage>
</organism>
<proteinExistence type="predicted"/>
<feature type="region of interest" description="Disordered" evidence="1">
    <location>
        <begin position="89"/>
        <end position="108"/>
    </location>
</feature>
<dbReference type="Proteomes" id="UP001633002">
    <property type="component" value="Unassembled WGS sequence"/>
</dbReference>
<dbReference type="EMBL" id="JBJQOH010000004">
    <property type="protein sequence ID" value="KAL3690087.1"/>
    <property type="molecule type" value="Genomic_DNA"/>
</dbReference>
<keyword evidence="3" id="KW-1185">Reference proteome</keyword>
<protein>
    <submittedName>
        <fullName evidence="2">Uncharacterized protein</fullName>
    </submittedName>
</protein>
<evidence type="ECO:0000256" key="1">
    <source>
        <dbReference type="SAM" id="MobiDB-lite"/>
    </source>
</evidence>
<evidence type="ECO:0000313" key="2">
    <source>
        <dbReference type="EMBL" id="KAL3690087.1"/>
    </source>
</evidence>
<sequence>MPPAPRRPRLDAARLPVTCHCVKCKGMMTRTAIEAERHIQQWGRHDEGESSRVASDRGREMLIPGEVRACLREEYRYVDDDPARCPNLAGNINSVVGTRRPTREPNAM</sequence>
<gene>
    <name evidence="2" type="ORF">R1sor_016396</name>
</gene>
<reference evidence="2 3" key="1">
    <citation type="submission" date="2024-09" db="EMBL/GenBank/DDBJ databases">
        <title>Chromosome-scale assembly of Riccia sorocarpa.</title>
        <authorList>
            <person name="Paukszto L."/>
        </authorList>
    </citation>
    <scope>NUCLEOTIDE SEQUENCE [LARGE SCALE GENOMIC DNA]</scope>
    <source>
        <strain evidence="2">LP-2024</strain>
        <tissue evidence="2">Aerial parts of the thallus</tissue>
    </source>
</reference>
<dbReference type="AlphaFoldDB" id="A0ABD3HI44"/>